<keyword evidence="5 8" id="KW-0812">Transmembrane</keyword>
<keyword evidence="3" id="KW-0813">Transport</keyword>
<name>A0A0B2BEX3_9ACTN</name>
<dbReference type="RefSeq" id="WP_039356529.1">
    <property type="nucleotide sequence ID" value="NZ_PGEZ01000002.1"/>
</dbReference>
<comment type="similarity">
    <text evidence="2">Belongs to the binding-protein-dependent transport system permease family. FecCD subfamily.</text>
</comment>
<feature type="transmembrane region" description="Helical" evidence="8">
    <location>
        <begin position="314"/>
        <end position="333"/>
    </location>
</feature>
<dbReference type="SUPFAM" id="SSF81345">
    <property type="entry name" value="ABC transporter involved in vitamin B12 uptake, BtuC"/>
    <property type="match status" value="1"/>
</dbReference>
<keyword evidence="6 8" id="KW-1133">Transmembrane helix</keyword>
<dbReference type="Pfam" id="PF01032">
    <property type="entry name" value="FecCD"/>
    <property type="match status" value="1"/>
</dbReference>
<keyword evidence="7 8" id="KW-0472">Membrane</keyword>
<evidence type="ECO:0000256" key="5">
    <source>
        <dbReference type="ARBA" id="ARBA00022692"/>
    </source>
</evidence>
<comment type="caution">
    <text evidence="9">The sequence shown here is derived from an EMBL/GenBank/DDBJ whole genome shotgun (WGS) entry which is preliminary data.</text>
</comment>
<dbReference type="AlphaFoldDB" id="A0A0B2BEX3"/>
<keyword evidence="4" id="KW-1003">Cell membrane</keyword>
<feature type="transmembrane region" description="Helical" evidence="8">
    <location>
        <begin position="71"/>
        <end position="88"/>
    </location>
</feature>
<feature type="transmembrane region" description="Helical" evidence="8">
    <location>
        <begin position="100"/>
        <end position="120"/>
    </location>
</feature>
<evidence type="ECO:0000256" key="1">
    <source>
        <dbReference type="ARBA" id="ARBA00004651"/>
    </source>
</evidence>
<comment type="subcellular location">
    <subcellularLocation>
        <location evidence="1">Cell membrane</location>
        <topology evidence="1">Multi-pass membrane protein</topology>
    </subcellularLocation>
</comment>
<evidence type="ECO:0000313" key="9">
    <source>
        <dbReference type="EMBL" id="PJJ53729.1"/>
    </source>
</evidence>
<feature type="transmembrane region" description="Helical" evidence="8">
    <location>
        <begin position="246"/>
        <end position="273"/>
    </location>
</feature>
<evidence type="ECO:0000256" key="7">
    <source>
        <dbReference type="ARBA" id="ARBA00023136"/>
    </source>
</evidence>
<protein>
    <submittedName>
        <fullName evidence="9">Iron complex transport system permease protein</fullName>
    </submittedName>
</protein>
<dbReference type="InterPro" id="IPR000522">
    <property type="entry name" value="ABC_transptr_permease_BtuC"/>
</dbReference>
<dbReference type="GO" id="GO:0033214">
    <property type="term" value="P:siderophore-iron import into cell"/>
    <property type="evidence" value="ECO:0007669"/>
    <property type="project" value="TreeGrafter"/>
</dbReference>
<evidence type="ECO:0000256" key="8">
    <source>
        <dbReference type="SAM" id="Phobius"/>
    </source>
</evidence>
<dbReference type="Proteomes" id="UP000230842">
    <property type="component" value="Unassembled WGS sequence"/>
</dbReference>
<reference evidence="9 10" key="1">
    <citation type="submission" date="2017-11" db="EMBL/GenBank/DDBJ databases">
        <title>Genomic Encyclopedia of Archaeal and Bacterial Type Strains, Phase II (KMG-II): From Individual Species to Whole Genera.</title>
        <authorList>
            <person name="Goeker M."/>
        </authorList>
    </citation>
    <scope>NUCLEOTIDE SEQUENCE [LARGE SCALE GENOMIC DNA]</scope>
    <source>
        <strain evidence="9 10">DSM 27763</strain>
    </source>
</reference>
<feature type="transmembrane region" description="Helical" evidence="8">
    <location>
        <begin position="154"/>
        <end position="179"/>
    </location>
</feature>
<keyword evidence="10" id="KW-1185">Reference proteome</keyword>
<accession>A0A0B2BEX3</accession>
<dbReference type="Gene3D" id="1.10.3470.10">
    <property type="entry name" value="ABC transporter involved in vitamin B12 uptake, BtuC"/>
    <property type="match status" value="1"/>
</dbReference>
<dbReference type="PANTHER" id="PTHR30472">
    <property type="entry name" value="FERRIC ENTEROBACTIN TRANSPORT SYSTEM PERMEASE PROTEIN"/>
    <property type="match status" value="1"/>
</dbReference>
<feature type="transmembrane region" description="Helical" evidence="8">
    <location>
        <begin position="285"/>
        <end position="302"/>
    </location>
</feature>
<dbReference type="PANTHER" id="PTHR30472:SF1">
    <property type="entry name" value="FE(3+) DICITRATE TRANSPORT SYSTEM PERMEASE PROTEIN FECC-RELATED"/>
    <property type="match status" value="1"/>
</dbReference>
<evidence type="ECO:0000256" key="4">
    <source>
        <dbReference type="ARBA" id="ARBA00022475"/>
    </source>
</evidence>
<dbReference type="GO" id="GO:0022857">
    <property type="term" value="F:transmembrane transporter activity"/>
    <property type="evidence" value="ECO:0007669"/>
    <property type="project" value="InterPro"/>
</dbReference>
<evidence type="ECO:0000313" key="10">
    <source>
        <dbReference type="Proteomes" id="UP000230842"/>
    </source>
</evidence>
<dbReference type="InterPro" id="IPR037294">
    <property type="entry name" value="ABC_BtuC-like"/>
</dbReference>
<proteinExistence type="inferred from homology"/>
<dbReference type="GO" id="GO:0005886">
    <property type="term" value="C:plasma membrane"/>
    <property type="evidence" value="ECO:0007669"/>
    <property type="project" value="UniProtKB-SubCell"/>
</dbReference>
<gene>
    <name evidence="9" type="ORF">CLV56_3221</name>
</gene>
<sequence length="342" mass="34427">MSVATRPPTRSRGRRVASVAAGLVVALLVALMLSLAIGSRSIPLPEVFGAVFGGVDSDNATVVTSQRVPRTILGLACGLALGMAGAVMQGHTRNPLADPGLFGVNGGASFGVALLVFTFGVSSPSAIVAAALVGAAAASILIFVAGLGSLRGSALVTLAVVGTTTAALLTALTTALILLDKQTLDVLRFWEAGSLAAPDRALWPWVFPLLAAGMALALVNGIALHELALGEEVAQALGTKVVTARVVGIAGVTLLCGGATALCGPIVFLGLVAPHFVRRTCGHDYRWLVPLAGLAGAVLLLLSDTLGRVVSPPGELEAGIVVAIVGAPVLLAITRSRRLVSL</sequence>
<organism evidence="9 10">
    <name type="scientific">Mumia flava</name>
    <dbReference type="NCBI Taxonomy" id="1348852"/>
    <lineage>
        <taxon>Bacteria</taxon>
        <taxon>Bacillati</taxon>
        <taxon>Actinomycetota</taxon>
        <taxon>Actinomycetes</taxon>
        <taxon>Propionibacteriales</taxon>
        <taxon>Nocardioidaceae</taxon>
        <taxon>Mumia</taxon>
    </lineage>
</organism>
<dbReference type="EMBL" id="PGEZ01000002">
    <property type="protein sequence ID" value="PJJ53729.1"/>
    <property type="molecule type" value="Genomic_DNA"/>
</dbReference>
<feature type="transmembrane region" description="Helical" evidence="8">
    <location>
        <begin position="126"/>
        <end position="147"/>
    </location>
</feature>
<dbReference type="CDD" id="cd06550">
    <property type="entry name" value="TM_ABC_iron-siderophores_like"/>
    <property type="match status" value="1"/>
</dbReference>
<feature type="transmembrane region" description="Helical" evidence="8">
    <location>
        <begin position="205"/>
        <end position="225"/>
    </location>
</feature>
<evidence type="ECO:0000256" key="3">
    <source>
        <dbReference type="ARBA" id="ARBA00022448"/>
    </source>
</evidence>
<evidence type="ECO:0000256" key="6">
    <source>
        <dbReference type="ARBA" id="ARBA00022989"/>
    </source>
</evidence>
<evidence type="ECO:0000256" key="2">
    <source>
        <dbReference type="ARBA" id="ARBA00007935"/>
    </source>
</evidence>
<feature type="transmembrane region" description="Helical" evidence="8">
    <location>
        <begin position="16"/>
        <end position="37"/>
    </location>
</feature>
<dbReference type="OrthoDB" id="9782305at2"/>